<dbReference type="Proteomes" id="UP000240571">
    <property type="component" value="Unassembled WGS sequence"/>
</dbReference>
<evidence type="ECO:0000313" key="2">
    <source>
        <dbReference type="EMBL" id="PTC31563.1"/>
    </source>
</evidence>
<proteinExistence type="predicted"/>
<protein>
    <submittedName>
        <fullName evidence="2">Uncharacterized protein</fullName>
    </submittedName>
</protein>
<dbReference type="AlphaFoldDB" id="A0A2T4G785"/>
<sequence>MWERACSRRRHISHPLQRLTHRFREQARSHSFDRCSGLGFGVLHRHLSGRHNSVPALKYTLNVGAGLLANVPDQSPFAATDPPLSRASPLPQF</sequence>
<evidence type="ECO:0000256" key="1">
    <source>
        <dbReference type="SAM" id="MobiDB-lite"/>
    </source>
</evidence>
<evidence type="ECO:0000313" key="3">
    <source>
        <dbReference type="Proteomes" id="UP000240571"/>
    </source>
</evidence>
<feature type="region of interest" description="Disordered" evidence="1">
    <location>
        <begin position="72"/>
        <end position="93"/>
    </location>
</feature>
<organism evidence="2 3">
    <name type="scientific">Pseudomonas aylmerensis</name>
    <dbReference type="NCBI Taxonomy" id="1869229"/>
    <lineage>
        <taxon>Bacteria</taxon>
        <taxon>Pseudomonadati</taxon>
        <taxon>Pseudomonadota</taxon>
        <taxon>Gammaproteobacteria</taxon>
        <taxon>Pseudomonadales</taxon>
        <taxon>Pseudomonadaceae</taxon>
        <taxon>Pseudomonas</taxon>
    </lineage>
</organism>
<accession>A0A2T4G785</accession>
<comment type="caution">
    <text evidence="2">The sequence shown here is derived from an EMBL/GenBank/DDBJ whole genome shotgun (WGS) entry which is preliminary data.</text>
</comment>
<name>A0A2T4G785_9PSED</name>
<gene>
    <name evidence="2" type="ORF">C9382_05665</name>
</gene>
<reference evidence="2 3" key="1">
    <citation type="submission" date="2018-03" db="EMBL/GenBank/DDBJ databases">
        <title>Diversity of bacteria associated with corn roots inoculated with woodland soils in Canada, and Description of Pseudomonas aylmerense sp. nov.</title>
        <authorList>
            <person name="Tambong J.T."/>
            <person name="Xu R."/>
            <person name="Tchagang C."/>
        </authorList>
    </citation>
    <scope>NUCLEOTIDE SEQUENCE [LARGE SCALE GENOMIC DNA]</scope>
    <source>
        <strain evidence="2 3">S1E44</strain>
    </source>
</reference>
<dbReference type="EMBL" id="PYWW01000011">
    <property type="protein sequence ID" value="PTC31563.1"/>
    <property type="molecule type" value="Genomic_DNA"/>
</dbReference>